<sequence length="137" mass="14679">MKLILARPWLLAALLASLGLGCAAPAAAQAVYKCGRARYSQAPCAPRTVDTRQAPVTAAGGHDQAIGLRRLPGEDAQAFALRRRRGRLAPADRDECARLDARIAAEASLDNARYAAQRAQTQETLRESRSRAARLGC</sequence>
<feature type="chain" id="PRO_5047366955" description="DUF4124 domain-containing protein" evidence="1">
    <location>
        <begin position="29"/>
        <end position="137"/>
    </location>
</feature>
<dbReference type="Proteomes" id="UP000715965">
    <property type="component" value="Unassembled WGS sequence"/>
</dbReference>
<proteinExistence type="predicted"/>
<name>A0ABR9S9T2_9BURK</name>
<keyword evidence="1" id="KW-0732">Signal</keyword>
<accession>A0ABR9S9T2</accession>
<organism evidence="2 3">
    <name type="scientific">Ramlibacter aquaticus</name>
    <dbReference type="NCBI Taxonomy" id="2780094"/>
    <lineage>
        <taxon>Bacteria</taxon>
        <taxon>Pseudomonadati</taxon>
        <taxon>Pseudomonadota</taxon>
        <taxon>Betaproteobacteria</taxon>
        <taxon>Burkholderiales</taxon>
        <taxon>Comamonadaceae</taxon>
        <taxon>Ramlibacter</taxon>
    </lineage>
</organism>
<dbReference type="EMBL" id="JADDOJ010000001">
    <property type="protein sequence ID" value="MBE7938984.1"/>
    <property type="molecule type" value="Genomic_DNA"/>
</dbReference>
<evidence type="ECO:0000313" key="3">
    <source>
        <dbReference type="Proteomes" id="UP000715965"/>
    </source>
</evidence>
<dbReference type="RefSeq" id="WP_193778534.1">
    <property type="nucleotide sequence ID" value="NZ_JADDOJ010000001.1"/>
</dbReference>
<evidence type="ECO:0008006" key="4">
    <source>
        <dbReference type="Google" id="ProtNLM"/>
    </source>
</evidence>
<gene>
    <name evidence="2" type="ORF">IM725_00180</name>
</gene>
<dbReference type="PROSITE" id="PS51257">
    <property type="entry name" value="PROKAR_LIPOPROTEIN"/>
    <property type="match status" value="1"/>
</dbReference>
<reference evidence="2 3" key="1">
    <citation type="submission" date="2020-10" db="EMBL/GenBank/DDBJ databases">
        <title>Draft genome of Ramlibacter aquaticus LMG 30558.</title>
        <authorList>
            <person name="Props R."/>
        </authorList>
    </citation>
    <scope>NUCLEOTIDE SEQUENCE [LARGE SCALE GENOMIC DNA]</scope>
    <source>
        <strain evidence="2 3">LMG 30558</strain>
    </source>
</reference>
<evidence type="ECO:0000256" key="1">
    <source>
        <dbReference type="SAM" id="SignalP"/>
    </source>
</evidence>
<comment type="caution">
    <text evidence="2">The sequence shown here is derived from an EMBL/GenBank/DDBJ whole genome shotgun (WGS) entry which is preliminary data.</text>
</comment>
<feature type="signal peptide" evidence="1">
    <location>
        <begin position="1"/>
        <end position="28"/>
    </location>
</feature>
<keyword evidence="3" id="KW-1185">Reference proteome</keyword>
<protein>
    <recommendedName>
        <fullName evidence="4">DUF4124 domain-containing protein</fullName>
    </recommendedName>
</protein>
<evidence type="ECO:0000313" key="2">
    <source>
        <dbReference type="EMBL" id="MBE7938984.1"/>
    </source>
</evidence>